<dbReference type="Proteomes" id="UP000596192">
    <property type="component" value="Chromosome"/>
</dbReference>
<sequence length="89" mass="9564">MSHPAPVTPAIRPAPSLPASKAPALIIHPITRTAESHPQQQTIPTRSPHTALAWLKAGNPLHIDALNLRDHLRHVRALAALEAKGVRHG</sequence>
<name>A0AAP9YDC2_9GAMM</name>
<dbReference type="EMBL" id="CP066310">
    <property type="protein sequence ID" value="QQE88538.1"/>
    <property type="molecule type" value="Genomic_DNA"/>
</dbReference>
<reference evidence="1 2" key="1">
    <citation type="submission" date="2020-12" db="EMBL/GenBank/DDBJ databases">
        <title>Genomic Analysis and Response surface optimization of nitrogen-fixing conditions for A. chroococcum strain HR1, Isolation from rhizosphere soil.</title>
        <authorList>
            <person name="Li J."/>
            <person name="Yang H."/>
            <person name="Liu H."/>
            <person name="Wang C."/>
            <person name="Tian Y."/>
            <person name="Lu X.Y."/>
        </authorList>
    </citation>
    <scope>NUCLEOTIDE SEQUENCE [LARGE SCALE GENOMIC DNA]</scope>
    <source>
        <strain evidence="1 2">HR1</strain>
    </source>
</reference>
<evidence type="ECO:0000313" key="2">
    <source>
        <dbReference type="Proteomes" id="UP000596192"/>
    </source>
</evidence>
<accession>A0AAP9YDC2</accession>
<dbReference type="RefSeq" id="WP_198866812.1">
    <property type="nucleotide sequence ID" value="NZ_CP066310.1"/>
</dbReference>
<dbReference type="AlphaFoldDB" id="A0AAP9YDC2"/>
<proteinExistence type="predicted"/>
<gene>
    <name evidence="1" type="ORF">GKQ51_20270</name>
</gene>
<evidence type="ECO:0000313" key="1">
    <source>
        <dbReference type="EMBL" id="QQE88538.1"/>
    </source>
</evidence>
<organism evidence="1 2">
    <name type="scientific">Azotobacter chroococcum</name>
    <dbReference type="NCBI Taxonomy" id="353"/>
    <lineage>
        <taxon>Bacteria</taxon>
        <taxon>Pseudomonadati</taxon>
        <taxon>Pseudomonadota</taxon>
        <taxon>Gammaproteobacteria</taxon>
        <taxon>Pseudomonadales</taxon>
        <taxon>Pseudomonadaceae</taxon>
        <taxon>Azotobacter</taxon>
    </lineage>
</organism>
<protein>
    <submittedName>
        <fullName evidence="1">Uncharacterized protein</fullName>
    </submittedName>
</protein>